<dbReference type="PANTHER" id="PTHR11177:SF360">
    <property type="entry name" value="CHITINASE 4-RELATED"/>
    <property type="match status" value="1"/>
</dbReference>
<gene>
    <name evidence="2" type="ORF">QYT958_LOCUS42447</name>
    <name evidence="3" type="ORF">QYT958_LOCUS42449</name>
</gene>
<evidence type="ECO:0000313" key="4">
    <source>
        <dbReference type="Proteomes" id="UP000663848"/>
    </source>
</evidence>
<dbReference type="Proteomes" id="UP000663848">
    <property type="component" value="Unassembled WGS sequence"/>
</dbReference>
<dbReference type="GO" id="GO:0008061">
    <property type="term" value="F:chitin binding"/>
    <property type="evidence" value="ECO:0007669"/>
    <property type="project" value="TreeGrafter"/>
</dbReference>
<dbReference type="InterPro" id="IPR017853">
    <property type="entry name" value="GH"/>
</dbReference>
<sequence length="76" mass="8502">WTRVFDADAQAPYAFSSSVNSLDTQWVGYDDLQSVTVKVLHAKTLDLGGIMVWSIDQDDYSGLFCGQGEFPVIRRI</sequence>
<reference evidence="3" key="1">
    <citation type="submission" date="2021-02" db="EMBL/GenBank/DDBJ databases">
        <authorList>
            <person name="Nowell W R."/>
        </authorList>
    </citation>
    <scope>NUCLEOTIDE SEQUENCE</scope>
</reference>
<feature type="non-terminal residue" evidence="3">
    <location>
        <position position="1"/>
    </location>
</feature>
<dbReference type="AlphaFoldDB" id="A0A822D246"/>
<evidence type="ECO:0000313" key="2">
    <source>
        <dbReference type="EMBL" id="CAF5057517.1"/>
    </source>
</evidence>
<evidence type="ECO:0000259" key="1">
    <source>
        <dbReference type="PROSITE" id="PS51910"/>
    </source>
</evidence>
<dbReference type="Gene3D" id="3.20.20.80">
    <property type="entry name" value="Glycosidases"/>
    <property type="match status" value="1"/>
</dbReference>
<feature type="domain" description="GH18" evidence="1">
    <location>
        <begin position="1"/>
        <end position="76"/>
    </location>
</feature>
<dbReference type="InterPro" id="IPR029070">
    <property type="entry name" value="Chitinase_insertion_sf"/>
</dbReference>
<proteinExistence type="predicted"/>
<dbReference type="PANTHER" id="PTHR11177">
    <property type="entry name" value="CHITINASE"/>
    <property type="match status" value="1"/>
</dbReference>
<organism evidence="3 4">
    <name type="scientific">Rotaria socialis</name>
    <dbReference type="NCBI Taxonomy" id="392032"/>
    <lineage>
        <taxon>Eukaryota</taxon>
        <taxon>Metazoa</taxon>
        <taxon>Spiralia</taxon>
        <taxon>Gnathifera</taxon>
        <taxon>Rotifera</taxon>
        <taxon>Eurotatoria</taxon>
        <taxon>Bdelloidea</taxon>
        <taxon>Philodinida</taxon>
        <taxon>Philodinidae</taxon>
        <taxon>Rotaria</taxon>
    </lineage>
</organism>
<dbReference type="GO" id="GO:0004568">
    <property type="term" value="F:chitinase activity"/>
    <property type="evidence" value="ECO:0007669"/>
    <property type="project" value="TreeGrafter"/>
</dbReference>
<dbReference type="SUPFAM" id="SSF51445">
    <property type="entry name" value="(Trans)glycosidases"/>
    <property type="match status" value="1"/>
</dbReference>
<evidence type="ECO:0000313" key="3">
    <source>
        <dbReference type="EMBL" id="CAF5057534.1"/>
    </source>
</evidence>
<dbReference type="Gene3D" id="3.10.50.10">
    <property type="match status" value="1"/>
</dbReference>
<dbReference type="Pfam" id="PF00704">
    <property type="entry name" value="Glyco_hydro_18"/>
    <property type="match status" value="1"/>
</dbReference>
<feature type="non-terminal residue" evidence="3">
    <location>
        <position position="76"/>
    </location>
</feature>
<dbReference type="PROSITE" id="PS51910">
    <property type="entry name" value="GH18_2"/>
    <property type="match status" value="1"/>
</dbReference>
<protein>
    <recommendedName>
        <fullName evidence="1">GH18 domain-containing protein</fullName>
    </recommendedName>
</protein>
<dbReference type="GO" id="GO:0005975">
    <property type="term" value="P:carbohydrate metabolic process"/>
    <property type="evidence" value="ECO:0007669"/>
    <property type="project" value="InterPro"/>
</dbReference>
<dbReference type="InterPro" id="IPR050314">
    <property type="entry name" value="Glycosyl_Hydrlase_18"/>
</dbReference>
<dbReference type="InterPro" id="IPR001223">
    <property type="entry name" value="Glyco_hydro18_cat"/>
</dbReference>
<comment type="caution">
    <text evidence="3">The sequence shown here is derived from an EMBL/GenBank/DDBJ whole genome shotgun (WGS) entry which is preliminary data.</text>
</comment>
<dbReference type="EMBL" id="CAJOBR010054016">
    <property type="protein sequence ID" value="CAF5057517.1"/>
    <property type="molecule type" value="Genomic_DNA"/>
</dbReference>
<dbReference type="EMBL" id="CAJOBR010054021">
    <property type="protein sequence ID" value="CAF5057534.1"/>
    <property type="molecule type" value="Genomic_DNA"/>
</dbReference>
<accession>A0A822D246</accession>
<dbReference type="GO" id="GO:0005576">
    <property type="term" value="C:extracellular region"/>
    <property type="evidence" value="ECO:0007669"/>
    <property type="project" value="TreeGrafter"/>
</dbReference>
<name>A0A822D246_9BILA</name>
<dbReference type="GO" id="GO:0006032">
    <property type="term" value="P:chitin catabolic process"/>
    <property type="evidence" value="ECO:0007669"/>
    <property type="project" value="TreeGrafter"/>
</dbReference>